<comment type="caution">
    <text evidence="5">The sequence shown here is derived from an EMBL/GenBank/DDBJ whole genome shotgun (WGS) entry which is preliminary data.</text>
</comment>
<gene>
    <name evidence="5" type="ORF">FRX31_005542</name>
</gene>
<dbReference type="AlphaFoldDB" id="A0A7J6X552"/>
<keyword evidence="1" id="KW-0677">Repeat</keyword>
<keyword evidence="2" id="KW-0547">Nucleotide-binding</keyword>
<dbReference type="CDD" id="cd14798">
    <property type="entry name" value="RX-CC_like"/>
    <property type="match status" value="1"/>
</dbReference>
<evidence type="ECO:0000313" key="5">
    <source>
        <dbReference type="EMBL" id="KAF5204871.1"/>
    </source>
</evidence>
<dbReference type="PANTHER" id="PTHR19338">
    <property type="entry name" value="TRANSLOCASE OF INNER MITOCHONDRIAL MEMBRANE 13 HOMOLOG"/>
    <property type="match status" value="1"/>
</dbReference>
<evidence type="ECO:0000256" key="2">
    <source>
        <dbReference type="ARBA" id="ARBA00022741"/>
    </source>
</evidence>
<dbReference type="OrthoDB" id="1742798at2759"/>
<keyword evidence="3" id="KW-0611">Plant defense</keyword>
<dbReference type="InterPro" id="IPR038005">
    <property type="entry name" value="RX-like_CC"/>
</dbReference>
<dbReference type="Gene3D" id="1.20.5.4130">
    <property type="match status" value="1"/>
</dbReference>
<dbReference type="PANTHER" id="PTHR19338:SF0">
    <property type="entry name" value="MITOCHONDRIAL IMPORT INNER MEMBRANE TRANSLOCASE SUBUNIT TIM13"/>
    <property type="match status" value="1"/>
</dbReference>
<feature type="non-terminal residue" evidence="5">
    <location>
        <position position="135"/>
    </location>
</feature>
<dbReference type="GO" id="GO:0000166">
    <property type="term" value="F:nucleotide binding"/>
    <property type="evidence" value="ECO:0007669"/>
    <property type="project" value="UniProtKB-KW"/>
</dbReference>
<organism evidence="5 6">
    <name type="scientific">Thalictrum thalictroides</name>
    <name type="common">Rue-anemone</name>
    <name type="synonym">Anemone thalictroides</name>
    <dbReference type="NCBI Taxonomy" id="46969"/>
    <lineage>
        <taxon>Eukaryota</taxon>
        <taxon>Viridiplantae</taxon>
        <taxon>Streptophyta</taxon>
        <taxon>Embryophyta</taxon>
        <taxon>Tracheophyta</taxon>
        <taxon>Spermatophyta</taxon>
        <taxon>Magnoliopsida</taxon>
        <taxon>Ranunculales</taxon>
        <taxon>Ranunculaceae</taxon>
        <taxon>Thalictroideae</taxon>
        <taxon>Thalictrum</taxon>
    </lineage>
</organism>
<dbReference type="Proteomes" id="UP000554482">
    <property type="component" value="Unassembled WGS sequence"/>
</dbReference>
<sequence>MAEAIVSTVVQTLGTLLIPEAISFITSFTGVHEQFRHLREEFVSIQGFLSTADSNHNQDPGIRAWVSDVRDIAYDVEDVIDTYLLKVAYYEEGESSFERYAHKPKKLLDCHKLNKKMDNLLSELKHISERRKRYD</sequence>
<feature type="domain" description="Disease resistance N-terminal" evidence="4">
    <location>
        <begin position="5"/>
        <end position="91"/>
    </location>
</feature>
<accession>A0A7J6X552</accession>
<evidence type="ECO:0000256" key="1">
    <source>
        <dbReference type="ARBA" id="ARBA00022737"/>
    </source>
</evidence>
<evidence type="ECO:0000259" key="4">
    <source>
        <dbReference type="Pfam" id="PF18052"/>
    </source>
</evidence>
<dbReference type="EMBL" id="JABWDY010004845">
    <property type="protein sequence ID" value="KAF5204871.1"/>
    <property type="molecule type" value="Genomic_DNA"/>
</dbReference>
<evidence type="ECO:0000313" key="6">
    <source>
        <dbReference type="Proteomes" id="UP000554482"/>
    </source>
</evidence>
<proteinExistence type="predicted"/>
<evidence type="ECO:0000256" key="3">
    <source>
        <dbReference type="ARBA" id="ARBA00022821"/>
    </source>
</evidence>
<keyword evidence="6" id="KW-1185">Reference proteome</keyword>
<dbReference type="GO" id="GO:0006952">
    <property type="term" value="P:defense response"/>
    <property type="evidence" value="ECO:0007669"/>
    <property type="project" value="UniProtKB-KW"/>
</dbReference>
<dbReference type="Pfam" id="PF18052">
    <property type="entry name" value="Rx_N"/>
    <property type="match status" value="1"/>
</dbReference>
<name>A0A7J6X552_THATH</name>
<dbReference type="InterPro" id="IPR041118">
    <property type="entry name" value="Rx_N"/>
</dbReference>
<protein>
    <submittedName>
        <fullName evidence="5">Disease resistance protein</fullName>
    </submittedName>
</protein>
<reference evidence="5 6" key="1">
    <citation type="submission" date="2020-06" db="EMBL/GenBank/DDBJ databases">
        <title>Transcriptomic and genomic resources for Thalictrum thalictroides and T. hernandezii: Facilitating candidate gene discovery in an emerging model plant lineage.</title>
        <authorList>
            <person name="Arias T."/>
            <person name="Riano-Pachon D.M."/>
            <person name="Di Stilio V.S."/>
        </authorList>
    </citation>
    <scope>NUCLEOTIDE SEQUENCE [LARGE SCALE GENOMIC DNA]</scope>
    <source>
        <strain evidence="6">cv. WT478/WT964</strain>
        <tissue evidence="5">Leaves</tissue>
    </source>
</reference>